<gene>
    <name evidence="3" type="ORF">LTRI10_LOCUS21630</name>
</gene>
<protein>
    <submittedName>
        <fullName evidence="3">Uncharacterized protein</fullName>
    </submittedName>
</protein>
<organism evidence="3 4">
    <name type="scientific">Linum trigynum</name>
    <dbReference type="NCBI Taxonomy" id="586398"/>
    <lineage>
        <taxon>Eukaryota</taxon>
        <taxon>Viridiplantae</taxon>
        <taxon>Streptophyta</taxon>
        <taxon>Embryophyta</taxon>
        <taxon>Tracheophyta</taxon>
        <taxon>Spermatophyta</taxon>
        <taxon>Magnoliopsida</taxon>
        <taxon>eudicotyledons</taxon>
        <taxon>Gunneridae</taxon>
        <taxon>Pentapetalae</taxon>
        <taxon>rosids</taxon>
        <taxon>fabids</taxon>
        <taxon>Malpighiales</taxon>
        <taxon>Linaceae</taxon>
        <taxon>Linum</taxon>
    </lineage>
</organism>
<keyword evidence="1" id="KW-0175">Coiled coil</keyword>
<dbReference type="Proteomes" id="UP001497516">
    <property type="component" value="Chromosome 4"/>
</dbReference>
<name>A0AAV2E2R0_9ROSI</name>
<dbReference type="EMBL" id="OZ034817">
    <property type="protein sequence ID" value="CAL1380166.1"/>
    <property type="molecule type" value="Genomic_DNA"/>
</dbReference>
<accession>A0AAV2E2R0</accession>
<evidence type="ECO:0000313" key="4">
    <source>
        <dbReference type="Proteomes" id="UP001497516"/>
    </source>
</evidence>
<feature type="coiled-coil region" evidence="1">
    <location>
        <begin position="9"/>
        <end position="78"/>
    </location>
</feature>
<keyword evidence="4" id="KW-1185">Reference proteome</keyword>
<sequence length="178" mass="20081">MGEVRPLVAQDLEERLAQKERDLLAEKEAVKVAQDEQDQLQEKARRSEELERALLEEQEALRKEVESLKLDKVALQSSREAELDAGQVEAGPAYLKSAEFLALDNEKYKDIVGTTVAAIRHFFRRDQPEVNWNSDRIWDAIGSWADTDVNSEKDEEDEVEDRAAVQGEGDGSEGSPNI</sequence>
<evidence type="ECO:0000256" key="2">
    <source>
        <dbReference type="SAM" id="MobiDB-lite"/>
    </source>
</evidence>
<evidence type="ECO:0000313" key="3">
    <source>
        <dbReference type="EMBL" id="CAL1380166.1"/>
    </source>
</evidence>
<evidence type="ECO:0000256" key="1">
    <source>
        <dbReference type="SAM" id="Coils"/>
    </source>
</evidence>
<dbReference type="AlphaFoldDB" id="A0AAV2E2R0"/>
<feature type="region of interest" description="Disordered" evidence="2">
    <location>
        <begin position="147"/>
        <end position="178"/>
    </location>
</feature>
<reference evidence="3 4" key="1">
    <citation type="submission" date="2024-04" db="EMBL/GenBank/DDBJ databases">
        <authorList>
            <person name="Fracassetti M."/>
        </authorList>
    </citation>
    <scope>NUCLEOTIDE SEQUENCE [LARGE SCALE GENOMIC DNA]</scope>
</reference>
<proteinExistence type="predicted"/>